<accession>A0A0L0SQE0</accession>
<reference evidence="2 3" key="1">
    <citation type="submission" date="2009-11" db="EMBL/GenBank/DDBJ databases">
        <title>Annotation of Allomyces macrogynus ATCC 38327.</title>
        <authorList>
            <consortium name="The Broad Institute Genome Sequencing Platform"/>
            <person name="Russ C."/>
            <person name="Cuomo C."/>
            <person name="Burger G."/>
            <person name="Gray M.W."/>
            <person name="Holland P.W.H."/>
            <person name="King N."/>
            <person name="Lang F.B.F."/>
            <person name="Roger A.J."/>
            <person name="Ruiz-Trillo I."/>
            <person name="Young S.K."/>
            <person name="Zeng Q."/>
            <person name="Gargeya S."/>
            <person name="Fitzgerald M."/>
            <person name="Haas B."/>
            <person name="Abouelleil A."/>
            <person name="Alvarado L."/>
            <person name="Arachchi H.M."/>
            <person name="Berlin A."/>
            <person name="Chapman S.B."/>
            <person name="Gearin G."/>
            <person name="Goldberg J."/>
            <person name="Griggs A."/>
            <person name="Gujja S."/>
            <person name="Hansen M."/>
            <person name="Heiman D."/>
            <person name="Howarth C."/>
            <person name="Larimer J."/>
            <person name="Lui A."/>
            <person name="MacDonald P.J.P."/>
            <person name="McCowen C."/>
            <person name="Montmayeur A."/>
            <person name="Murphy C."/>
            <person name="Neiman D."/>
            <person name="Pearson M."/>
            <person name="Priest M."/>
            <person name="Roberts A."/>
            <person name="Saif S."/>
            <person name="Shea T."/>
            <person name="Sisk P."/>
            <person name="Stolte C."/>
            <person name="Sykes S."/>
            <person name="Wortman J."/>
            <person name="Nusbaum C."/>
            <person name="Birren B."/>
        </authorList>
    </citation>
    <scope>NUCLEOTIDE SEQUENCE [LARGE SCALE GENOMIC DNA]</scope>
    <source>
        <strain evidence="2 3">ATCC 38327</strain>
    </source>
</reference>
<dbReference type="VEuPathDB" id="FungiDB:AMAG_09946"/>
<sequence length="364" mass="39534">MHHFPLAHRHRKHKPGTAEAMAATSAVAQRDAAAVAGAGSGPTFSEADVPLGRAPGGSTIATPDAPVAELHHLRYVHHTRHAGLFRKKHYHSYEFDHPHWERLETIPLGGATIPAALEGTSSSTTRPAAPIPPPRDSAVVASAPSESVVTPTETTTTTTTTTVEPEPAHPSFHRHASYDRRASVERHVSVTDDQPRTYVNEPRRTSSTPTAPLPPPAALRIPSATSTSRSVRSLRIDEPDVTARYRDIDVDRELELARARMMADEARANRAAGAGGHRHRTMSGPVEDPLEYSADRTRVPHPDAEPAENWVPMHYRDEHVAARGESSGMGLRDVSPTRAGVGAPGRLDDPRQWRAASPRMVERV</sequence>
<dbReference type="EMBL" id="GG745345">
    <property type="protein sequence ID" value="KNE64589.1"/>
    <property type="molecule type" value="Genomic_DNA"/>
</dbReference>
<evidence type="ECO:0000256" key="1">
    <source>
        <dbReference type="SAM" id="MobiDB-lite"/>
    </source>
</evidence>
<keyword evidence="3" id="KW-1185">Reference proteome</keyword>
<evidence type="ECO:0000313" key="2">
    <source>
        <dbReference type="EMBL" id="KNE64589.1"/>
    </source>
</evidence>
<feature type="compositionally biased region" description="Low complexity" evidence="1">
    <location>
        <begin position="136"/>
        <end position="165"/>
    </location>
</feature>
<dbReference type="OrthoDB" id="5590671at2759"/>
<protein>
    <submittedName>
        <fullName evidence="2">Uncharacterized protein</fullName>
    </submittedName>
</protein>
<gene>
    <name evidence="2" type="ORF">AMAG_09946</name>
</gene>
<dbReference type="Proteomes" id="UP000054350">
    <property type="component" value="Unassembled WGS sequence"/>
</dbReference>
<organism evidence="2 3">
    <name type="scientific">Allomyces macrogynus (strain ATCC 38327)</name>
    <name type="common">Allomyces javanicus var. macrogynus</name>
    <dbReference type="NCBI Taxonomy" id="578462"/>
    <lineage>
        <taxon>Eukaryota</taxon>
        <taxon>Fungi</taxon>
        <taxon>Fungi incertae sedis</taxon>
        <taxon>Blastocladiomycota</taxon>
        <taxon>Blastocladiomycetes</taxon>
        <taxon>Blastocladiales</taxon>
        <taxon>Blastocladiaceae</taxon>
        <taxon>Allomyces</taxon>
    </lineage>
</organism>
<name>A0A0L0SQE0_ALLM3</name>
<reference evidence="3" key="2">
    <citation type="submission" date="2009-11" db="EMBL/GenBank/DDBJ databases">
        <title>The Genome Sequence of Allomyces macrogynus strain ATCC 38327.</title>
        <authorList>
            <consortium name="The Broad Institute Genome Sequencing Platform"/>
            <person name="Russ C."/>
            <person name="Cuomo C."/>
            <person name="Shea T."/>
            <person name="Young S.K."/>
            <person name="Zeng Q."/>
            <person name="Koehrsen M."/>
            <person name="Haas B."/>
            <person name="Borodovsky M."/>
            <person name="Guigo R."/>
            <person name="Alvarado L."/>
            <person name="Berlin A."/>
            <person name="Borenstein D."/>
            <person name="Chen Z."/>
            <person name="Engels R."/>
            <person name="Freedman E."/>
            <person name="Gellesch M."/>
            <person name="Goldberg J."/>
            <person name="Griggs A."/>
            <person name="Gujja S."/>
            <person name="Heiman D."/>
            <person name="Hepburn T."/>
            <person name="Howarth C."/>
            <person name="Jen D."/>
            <person name="Larson L."/>
            <person name="Lewis B."/>
            <person name="Mehta T."/>
            <person name="Park D."/>
            <person name="Pearson M."/>
            <person name="Roberts A."/>
            <person name="Saif S."/>
            <person name="Shenoy N."/>
            <person name="Sisk P."/>
            <person name="Stolte C."/>
            <person name="Sykes S."/>
            <person name="Walk T."/>
            <person name="White J."/>
            <person name="Yandava C."/>
            <person name="Burger G."/>
            <person name="Gray M.W."/>
            <person name="Holland P.W.H."/>
            <person name="King N."/>
            <person name="Lang F.B.F."/>
            <person name="Roger A.J."/>
            <person name="Ruiz-Trillo I."/>
            <person name="Lander E."/>
            <person name="Nusbaum C."/>
        </authorList>
    </citation>
    <scope>NUCLEOTIDE SEQUENCE [LARGE SCALE GENOMIC DNA]</scope>
    <source>
        <strain evidence="3">ATCC 38327</strain>
    </source>
</reference>
<proteinExistence type="predicted"/>
<feature type="compositionally biased region" description="Basic and acidic residues" evidence="1">
    <location>
        <begin position="176"/>
        <end position="195"/>
    </location>
</feature>
<feature type="region of interest" description="Disordered" evidence="1">
    <location>
        <begin position="117"/>
        <end position="233"/>
    </location>
</feature>
<feature type="region of interest" description="Disordered" evidence="1">
    <location>
        <begin position="323"/>
        <end position="364"/>
    </location>
</feature>
<evidence type="ECO:0000313" key="3">
    <source>
        <dbReference type="Proteomes" id="UP000054350"/>
    </source>
</evidence>
<dbReference type="AlphaFoldDB" id="A0A0L0SQE0"/>